<dbReference type="RefSeq" id="WP_238336916.1">
    <property type="nucleotide sequence ID" value="NZ_JAMAYM010000001.1"/>
</dbReference>
<evidence type="ECO:0000256" key="1">
    <source>
        <dbReference type="SAM" id="MobiDB-lite"/>
    </source>
</evidence>
<accession>A0ABR7TA07</accession>
<evidence type="ECO:0008006" key="4">
    <source>
        <dbReference type="Google" id="ProtNLM"/>
    </source>
</evidence>
<comment type="caution">
    <text evidence="2">The sequence shown here is derived from an EMBL/GenBank/DDBJ whole genome shotgun (WGS) entry which is preliminary data.</text>
</comment>
<gene>
    <name evidence="2" type="ORF">GLO26_01965</name>
</gene>
<proteinExistence type="predicted"/>
<feature type="region of interest" description="Disordered" evidence="1">
    <location>
        <begin position="23"/>
        <end position="60"/>
    </location>
</feature>
<dbReference type="InterPro" id="IPR036805">
    <property type="entry name" value="Tscrpt_elong_fac_GreA/B_N_sf"/>
</dbReference>
<reference evidence="2 3" key="1">
    <citation type="journal article" date="2020" name="Microorganisms">
        <title>New Insight into Antimicrobial Compounds from Food and Marine-Sourced Carnobacterium Species through Phenotype and Genome Analyses.</title>
        <authorList>
            <person name="Begrem S."/>
            <person name="Ivaniuk F."/>
            <person name="Gigout-Chevalier F."/>
            <person name="Kolypczuk L."/>
            <person name="Bonnetot S."/>
            <person name="Leroi F."/>
            <person name="Grovel O."/>
            <person name="Delbarre-Ladrat C."/>
            <person name="Passerini D."/>
        </authorList>
    </citation>
    <scope>NUCLEOTIDE SEQUENCE [LARGE SCALE GENOMIC DNA]</scope>
    <source>
        <strain evidence="2 3">MIP2551</strain>
    </source>
</reference>
<dbReference type="Gene3D" id="1.10.287.180">
    <property type="entry name" value="Transcription elongation factor, GreA/GreB, N-terminal domain"/>
    <property type="match status" value="1"/>
</dbReference>
<dbReference type="Proteomes" id="UP000638836">
    <property type="component" value="Unassembled WGS sequence"/>
</dbReference>
<name>A0ABR7TA07_9LACT</name>
<keyword evidence="3" id="KW-1185">Reference proteome</keyword>
<evidence type="ECO:0000313" key="3">
    <source>
        <dbReference type="Proteomes" id="UP000638836"/>
    </source>
</evidence>
<feature type="compositionally biased region" description="Basic and acidic residues" evidence="1">
    <location>
        <begin position="23"/>
        <end position="50"/>
    </location>
</feature>
<dbReference type="EMBL" id="WNJQ01000001">
    <property type="protein sequence ID" value="MBC9824595.1"/>
    <property type="molecule type" value="Genomic_DNA"/>
</dbReference>
<protein>
    <recommendedName>
        <fullName evidence="4">Antitoxin</fullName>
    </recommendedName>
</protein>
<evidence type="ECO:0000313" key="2">
    <source>
        <dbReference type="EMBL" id="MBC9824595.1"/>
    </source>
</evidence>
<organism evidence="2 3">
    <name type="scientific">Carnobacterium inhibens</name>
    <dbReference type="NCBI Taxonomy" id="147709"/>
    <lineage>
        <taxon>Bacteria</taxon>
        <taxon>Bacillati</taxon>
        <taxon>Bacillota</taxon>
        <taxon>Bacilli</taxon>
        <taxon>Lactobacillales</taxon>
        <taxon>Carnobacteriaceae</taxon>
        <taxon>Carnobacterium</taxon>
    </lineage>
</organism>
<sequence>MSQKFDELKQKLKNVDKEKAGQLVKDVKQAHDDGDIDENEKKELMSEAKKTAGGLGGLGK</sequence>